<keyword evidence="5 7" id="KW-1133">Transmembrane helix</keyword>
<dbReference type="InterPro" id="IPR035906">
    <property type="entry name" value="MetI-like_sf"/>
</dbReference>
<proteinExistence type="predicted"/>
<protein>
    <submittedName>
        <fullName evidence="9">L-arabinose transport system permease protein AraQ</fullName>
    </submittedName>
</protein>
<evidence type="ECO:0000256" key="7">
    <source>
        <dbReference type="SAM" id="Phobius"/>
    </source>
</evidence>
<keyword evidence="4 7" id="KW-0812">Transmembrane</keyword>
<name>A0A644ZFB7_9ZZZZ</name>
<dbReference type="EMBL" id="VSSQ01008697">
    <property type="protein sequence ID" value="MPM39585.1"/>
    <property type="molecule type" value="Genomic_DNA"/>
</dbReference>
<organism evidence="9">
    <name type="scientific">bioreactor metagenome</name>
    <dbReference type="NCBI Taxonomy" id="1076179"/>
    <lineage>
        <taxon>unclassified sequences</taxon>
        <taxon>metagenomes</taxon>
        <taxon>ecological metagenomes</taxon>
    </lineage>
</organism>
<evidence type="ECO:0000256" key="4">
    <source>
        <dbReference type="ARBA" id="ARBA00022692"/>
    </source>
</evidence>
<keyword evidence="2" id="KW-0813">Transport</keyword>
<dbReference type="PROSITE" id="PS50928">
    <property type="entry name" value="ABC_TM1"/>
    <property type="match status" value="1"/>
</dbReference>
<evidence type="ECO:0000256" key="5">
    <source>
        <dbReference type="ARBA" id="ARBA00022989"/>
    </source>
</evidence>
<feature type="domain" description="ABC transmembrane type-1" evidence="8">
    <location>
        <begin position="1"/>
        <end position="83"/>
    </location>
</feature>
<dbReference type="Pfam" id="PF00528">
    <property type="entry name" value="BPD_transp_1"/>
    <property type="match status" value="1"/>
</dbReference>
<comment type="subcellular location">
    <subcellularLocation>
        <location evidence="1">Cell membrane</location>
        <topology evidence="1">Multi-pass membrane protein</topology>
    </subcellularLocation>
</comment>
<dbReference type="PANTHER" id="PTHR43744:SF12">
    <property type="entry name" value="ABC TRANSPORTER PERMEASE PROTEIN MG189-RELATED"/>
    <property type="match status" value="1"/>
</dbReference>
<sequence>MTIFFRVMAPLAGPVTATTVILTFMGAWNNFMIPLVFTFGTPQFRTLPVGMMAFQGANETDWSGMAAAGTIALVPIVIAFIALQKYFINGIAGAVKE</sequence>
<dbReference type="Gene3D" id="1.10.3720.10">
    <property type="entry name" value="MetI-like"/>
    <property type="match status" value="1"/>
</dbReference>
<reference evidence="9" key="1">
    <citation type="submission" date="2019-08" db="EMBL/GenBank/DDBJ databases">
        <authorList>
            <person name="Kucharzyk K."/>
            <person name="Murdoch R.W."/>
            <person name="Higgins S."/>
            <person name="Loffler F."/>
        </authorList>
    </citation>
    <scope>NUCLEOTIDE SEQUENCE</scope>
</reference>
<gene>
    <name evidence="9" type="primary">araQ_60</name>
    <name evidence="9" type="ORF">SDC9_86219</name>
</gene>
<evidence type="ECO:0000259" key="8">
    <source>
        <dbReference type="PROSITE" id="PS50928"/>
    </source>
</evidence>
<feature type="transmembrane region" description="Helical" evidence="7">
    <location>
        <begin position="62"/>
        <end position="83"/>
    </location>
</feature>
<dbReference type="PANTHER" id="PTHR43744">
    <property type="entry name" value="ABC TRANSPORTER PERMEASE PROTEIN MG189-RELATED-RELATED"/>
    <property type="match status" value="1"/>
</dbReference>
<accession>A0A644ZFB7</accession>
<evidence type="ECO:0000313" key="9">
    <source>
        <dbReference type="EMBL" id="MPM39585.1"/>
    </source>
</evidence>
<comment type="caution">
    <text evidence="9">The sequence shown here is derived from an EMBL/GenBank/DDBJ whole genome shotgun (WGS) entry which is preliminary data.</text>
</comment>
<evidence type="ECO:0000256" key="6">
    <source>
        <dbReference type="ARBA" id="ARBA00023136"/>
    </source>
</evidence>
<dbReference type="InterPro" id="IPR000515">
    <property type="entry name" value="MetI-like"/>
</dbReference>
<dbReference type="SUPFAM" id="SSF161098">
    <property type="entry name" value="MetI-like"/>
    <property type="match status" value="1"/>
</dbReference>
<dbReference type="AlphaFoldDB" id="A0A644ZFB7"/>
<keyword evidence="3" id="KW-1003">Cell membrane</keyword>
<evidence type="ECO:0000256" key="3">
    <source>
        <dbReference type="ARBA" id="ARBA00022475"/>
    </source>
</evidence>
<evidence type="ECO:0000256" key="1">
    <source>
        <dbReference type="ARBA" id="ARBA00004651"/>
    </source>
</evidence>
<dbReference type="GO" id="GO:0005886">
    <property type="term" value="C:plasma membrane"/>
    <property type="evidence" value="ECO:0007669"/>
    <property type="project" value="UniProtKB-SubCell"/>
</dbReference>
<evidence type="ECO:0000256" key="2">
    <source>
        <dbReference type="ARBA" id="ARBA00022448"/>
    </source>
</evidence>
<keyword evidence="6 7" id="KW-0472">Membrane</keyword>
<dbReference type="GO" id="GO:0055085">
    <property type="term" value="P:transmembrane transport"/>
    <property type="evidence" value="ECO:0007669"/>
    <property type="project" value="InterPro"/>
</dbReference>